<dbReference type="Gene3D" id="1.20.120.160">
    <property type="entry name" value="HPT domain"/>
    <property type="match status" value="1"/>
</dbReference>
<keyword evidence="1" id="KW-0597">Phosphoprotein</keyword>
<reference evidence="3" key="1">
    <citation type="submission" date="2023-06" db="EMBL/GenBank/DDBJ databases">
        <title>Survivors Of The Sea: Transcriptome response of Skeletonema marinoi to long-term dormancy.</title>
        <authorList>
            <person name="Pinder M.I.M."/>
            <person name="Kourtchenko O."/>
            <person name="Robertson E.K."/>
            <person name="Larsson T."/>
            <person name="Maumus F."/>
            <person name="Osuna-Cruz C.M."/>
            <person name="Vancaester E."/>
            <person name="Stenow R."/>
            <person name="Vandepoele K."/>
            <person name="Ploug H."/>
            <person name="Bruchert V."/>
            <person name="Godhe A."/>
            <person name="Topel M."/>
        </authorList>
    </citation>
    <scope>NUCLEOTIDE SEQUENCE</scope>
    <source>
        <strain evidence="3">R05AC</strain>
    </source>
</reference>
<organism evidence="3 4">
    <name type="scientific">Skeletonema marinoi</name>
    <dbReference type="NCBI Taxonomy" id="267567"/>
    <lineage>
        <taxon>Eukaryota</taxon>
        <taxon>Sar</taxon>
        <taxon>Stramenopiles</taxon>
        <taxon>Ochrophyta</taxon>
        <taxon>Bacillariophyta</taxon>
        <taxon>Coscinodiscophyceae</taxon>
        <taxon>Thalassiosirophycidae</taxon>
        <taxon>Thalassiosirales</taxon>
        <taxon>Skeletonemataceae</taxon>
        <taxon>Skeletonema</taxon>
        <taxon>Skeletonema marinoi-dohrnii complex</taxon>
    </lineage>
</organism>
<protein>
    <recommendedName>
        <fullName evidence="2">HPt domain-containing protein</fullName>
    </recommendedName>
</protein>
<dbReference type="AlphaFoldDB" id="A0AAD8YFB4"/>
<dbReference type="InterPro" id="IPR036641">
    <property type="entry name" value="HPT_dom_sf"/>
</dbReference>
<dbReference type="GO" id="GO:0000160">
    <property type="term" value="P:phosphorelay signal transduction system"/>
    <property type="evidence" value="ECO:0007669"/>
    <property type="project" value="InterPro"/>
</dbReference>
<evidence type="ECO:0000313" key="3">
    <source>
        <dbReference type="EMBL" id="KAK1744166.1"/>
    </source>
</evidence>
<feature type="modified residue" description="Phosphohistidine" evidence="1">
    <location>
        <position position="74"/>
    </location>
</feature>
<dbReference type="InterPro" id="IPR008207">
    <property type="entry name" value="Sig_transdc_His_kin_Hpt_dom"/>
</dbReference>
<evidence type="ECO:0000256" key="1">
    <source>
        <dbReference type="PROSITE-ProRule" id="PRU00110"/>
    </source>
</evidence>
<name>A0AAD8YFB4_9STRA</name>
<gene>
    <name evidence="3" type="ORF">QTG54_004699</name>
</gene>
<dbReference type="EMBL" id="JATAAI010000007">
    <property type="protein sequence ID" value="KAK1744166.1"/>
    <property type="molecule type" value="Genomic_DNA"/>
</dbReference>
<evidence type="ECO:0000313" key="4">
    <source>
        <dbReference type="Proteomes" id="UP001224775"/>
    </source>
</evidence>
<evidence type="ECO:0000259" key="2">
    <source>
        <dbReference type="PROSITE" id="PS50894"/>
    </source>
</evidence>
<dbReference type="Proteomes" id="UP001224775">
    <property type="component" value="Unassembled WGS sequence"/>
</dbReference>
<dbReference type="Pfam" id="PF01627">
    <property type="entry name" value="Hpt"/>
    <property type="match status" value="1"/>
</dbReference>
<dbReference type="SUPFAM" id="SSF47226">
    <property type="entry name" value="Histidine-containing phosphotransfer domain, HPT domain"/>
    <property type="match status" value="1"/>
</dbReference>
<proteinExistence type="predicted"/>
<feature type="domain" description="HPt" evidence="2">
    <location>
        <begin position="32"/>
        <end position="141"/>
    </location>
</feature>
<sequence>MNNKVASEKIAVKMSDGDVIDWQEAMDQCGDDEEFLRELLSDLRGEIDAQLVKIEDALKTVNDQSFLLIMRASHVIKGASSNLMCGQLRETSTNLEQGAAGANQIETANTSALEAETVKVKDIFEKLKTAVDNYHKFLDSVGI</sequence>
<accession>A0AAD8YFB4</accession>
<dbReference type="PROSITE" id="PS50894">
    <property type="entry name" value="HPT"/>
    <property type="match status" value="1"/>
</dbReference>
<keyword evidence="4" id="KW-1185">Reference proteome</keyword>
<comment type="caution">
    <text evidence="3">The sequence shown here is derived from an EMBL/GenBank/DDBJ whole genome shotgun (WGS) entry which is preliminary data.</text>
</comment>